<feature type="compositionally biased region" description="Basic and acidic residues" evidence="11">
    <location>
        <begin position="447"/>
        <end position="459"/>
    </location>
</feature>
<dbReference type="CDD" id="cd04590">
    <property type="entry name" value="CBS_pair_CorC_HlyC_assoc"/>
    <property type="match status" value="1"/>
</dbReference>
<dbReference type="SUPFAM" id="SSF56176">
    <property type="entry name" value="FAD-binding/transporter-associated domain-like"/>
    <property type="match status" value="1"/>
</dbReference>
<reference evidence="15 16" key="1">
    <citation type="submission" date="2021-01" db="EMBL/GenBank/DDBJ databases">
        <title>Genomics of switchgrass bacterial isolates.</title>
        <authorList>
            <person name="Shade A."/>
        </authorList>
    </citation>
    <scope>NUCLEOTIDE SEQUENCE [LARGE SCALE GENOMIC DNA]</scope>
    <source>
        <strain evidence="15 16">PvP111</strain>
    </source>
</reference>
<evidence type="ECO:0000259" key="14">
    <source>
        <dbReference type="PROSITE" id="PS51846"/>
    </source>
</evidence>
<dbReference type="InterPro" id="IPR000644">
    <property type="entry name" value="CBS_dom"/>
</dbReference>
<keyword evidence="6 10" id="KW-1133">Transmembrane helix</keyword>
<dbReference type="InterPro" id="IPR005170">
    <property type="entry name" value="Transptr-assoc_dom"/>
</dbReference>
<sequence>MSELLTLLLGIVVVVGITAGTGYFVAQEFAYMTVDRSRLEARSKAGDTVAARTLAVTKRTSFMLSGAQLGITVTGLLVGNFAEPLIGQSLGTLLGGVGIPSGVGLAVGAVTALVVSTFVQMLFGELFPKNFAIARPEPVARWLSLSTTIYLKLFGWLIRIFDASSNALLKALKIEPVHDVEHSATPRDLEHIVAESRGTGDLPEELSTLLDRILDFPTQTTGHAMIPRAKVATVRSESTIAEVRALMSVEHSRYPVLHADDSIEGVVHLRDVLATDLPGDTPVAVLSRDALVLPETQMLPDAMGELRASKNQLACVIDEYGSFTGVVTIEDLAEELVGEITDEHDDADGAEPVPGDDGVWTVAGDVHLDEVERALGHELPEGDIETIAGLAISVHGSLPEVGDAIELALPLDPGDLATDAEPPRRFLVMRILEIDNHVPSSVTLEVVERDEKAGGRPESDTASDESTDVETENAL</sequence>
<feature type="transmembrane region" description="Helical" evidence="12">
    <location>
        <begin position="139"/>
        <end position="158"/>
    </location>
</feature>
<keyword evidence="3" id="KW-1003">Cell membrane</keyword>
<dbReference type="Pfam" id="PF01595">
    <property type="entry name" value="CNNM"/>
    <property type="match status" value="1"/>
</dbReference>
<dbReference type="Pfam" id="PF00571">
    <property type="entry name" value="CBS"/>
    <property type="match status" value="2"/>
</dbReference>
<keyword evidence="16" id="KW-1185">Reference proteome</keyword>
<dbReference type="InterPro" id="IPR002550">
    <property type="entry name" value="CNNM"/>
</dbReference>
<dbReference type="PANTHER" id="PTHR43099:SF6">
    <property type="entry name" value="UPF0053 PROTEIN RV1842C"/>
    <property type="match status" value="1"/>
</dbReference>
<dbReference type="RefSeq" id="WP_204869477.1">
    <property type="nucleotide sequence ID" value="NZ_JAFBBK010000001.1"/>
</dbReference>
<keyword evidence="5" id="KW-0677">Repeat</keyword>
<evidence type="ECO:0000256" key="12">
    <source>
        <dbReference type="SAM" id="Phobius"/>
    </source>
</evidence>
<dbReference type="Pfam" id="PF03471">
    <property type="entry name" value="CorC_HlyC"/>
    <property type="match status" value="1"/>
</dbReference>
<evidence type="ECO:0000256" key="4">
    <source>
        <dbReference type="ARBA" id="ARBA00022692"/>
    </source>
</evidence>
<comment type="similarity">
    <text evidence="2">Belongs to the UPF0053 family.</text>
</comment>
<evidence type="ECO:0000256" key="5">
    <source>
        <dbReference type="ARBA" id="ARBA00022737"/>
    </source>
</evidence>
<evidence type="ECO:0000256" key="11">
    <source>
        <dbReference type="SAM" id="MobiDB-lite"/>
    </source>
</evidence>
<gene>
    <name evidence="15" type="ORF">JOE42_003474</name>
</gene>
<dbReference type="InterPro" id="IPR044751">
    <property type="entry name" value="Ion_transp-like_CBS"/>
</dbReference>
<dbReference type="Gene3D" id="3.30.465.10">
    <property type="match status" value="1"/>
</dbReference>
<dbReference type="PROSITE" id="PS51846">
    <property type="entry name" value="CNNM"/>
    <property type="match status" value="1"/>
</dbReference>
<dbReference type="InterPro" id="IPR016169">
    <property type="entry name" value="FAD-bd_PCMH_sub2"/>
</dbReference>
<keyword evidence="8 10" id="KW-0472">Membrane</keyword>
<feature type="transmembrane region" description="Helical" evidence="12">
    <location>
        <begin position="62"/>
        <end position="82"/>
    </location>
</feature>
<accession>A0ABS2KXT2</accession>
<proteinExistence type="inferred from homology"/>
<dbReference type="SMART" id="SM01091">
    <property type="entry name" value="CorC_HlyC"/>
    <property type="match status" value="1"/>
</dbReference>
<dbReference type="PROSITE" id="PS51371">
    <property type="entry name" value="CBS"/>
    <property type="match status" value="2"/>
</dbReference>
<evidence type="ECO:0000256" key="9">
    <source>
        <dbReference type="PROSITE-ProRule" id="PRU00703"/>
    </source>
</evidence>
<evidence type="ECO:0000313" key="15">
    <source>
        <dbReference type="EMBL" id="MBM7416741.1"/>
    </source>
</evidence>
<dbReference type="Gene3D" id="3.10.580.10">
    <property type="entry name" value="CBS-domain"/>
    <property type="match status" value="1"/>
</dbReference>
<organism evidence="15 16">
    <name type="scientific">Rhodococcoides corynebacterioides</name>
    <dbReference type="NCBI Taxonomy" id="53972"/>
    <lineage>
        <taxon>Bacteria</taxon>
        <taxon>Bacillati</taxon>
        <taxon>Actinomycetota</taxon>
        <taxon>Actinomycetes</taxon>
        <taxon>Mycobacteriales</taxon>
        <taxon>Nocardiaceae</taxon>
        <taxon>Rhodococcoides</taxon>
    </lineage>
</organism>
<comment type="caution">
    <text evidence="15">The sequence shown here is derived from an EMBL/GenBank/DDBJ whole genome shotgun (WGS) entry which is preliminary data.</text>
</comment>
<evidence type="ECO:0000256" key="1">
    <source>
        <dbReference type="ARBA" id="ARBA00004651"/>
    </source>
</evidence>
<evidence type="ECO:0000313" key="16">
    <source>
        <dbReference type="Proteomes" id="UP000703038"/>
    </source>
</evidence>
<dbReference type="EMBL" id="JAFBBK010000001">
    <property type="protein sequence ID" value="MBM7416741.1"/>
    <property type="molecule type" value="Genomic_DNA"/>
</dbReference>
<keyword evidence="4 10" id="KW-0812">Transmembrane</keyword>
<evidence type="ECO:0000256" key="7">
    <source>
        <dbReference type="ARBA" id="ARBA00023122"/>
    </source>
</evidence>
<feature type="transmembrane region" description="Helical" evidence="12">
    <location>
        <begin position="102"/>
        <end position="127"/>
    </location>
</feature>
<feature type="domain" description="CBS" evidence="13">
    <location>
        <begin position="286"/>
        <end position="343"/>
    </location>
</feature>
<evidence type="ECO:0000256" key="8">
    <source>
        <dbReference type="ARBA" id="ARBA00023136"/>
    </source>
</evidence>
<name>A0ABS2KXT2_9NOCA</name>
<feature type="region of interest" description="Disordered" evidence="11">
    <location>
        <begin position="447"/>
        <end position="475"/>
    </location>
</feature>
<evidence type="ECO:0000256" key="3">
    <source>
        <dbReference type="ARBA" id="ARBA00022475"/>
    </source>
</evidence>
<feature type="domain" description="CBS" evidence="13">
    <location>
        <begin position="225"/>
        <end position="283"/>
    </location>
</feature>
<evidence type="ECO:0000259" key="13">
    <source>
        <dbReference type="PROSITE" id="PS51371"/>
    </source>
</evidence>
<dbReference type="InterPro" id="IPR046342">
    <property type="entry name" value="CBS_dom_sf"/>
</dbReference>
<feature type="compositionally biased region" description="Acidic residues" evidence="11">
    <location>
        <begin position="461"/>
        <end position="475"/>
    </location>
</feature>
<comment type="subcellular location">
    <subcellularLocation>
        <location evidence="1">Cell membrane</location>
        <topology evidence="1">Multi-pass membrane protein</topology>
    </subcellularLocation>
</comment>
<protein>
    <submittedName>
        <fullName evidence="15">CBS domain containing-hemolysin-like protein</fullName>
    </submittedName>
</protein>
<evidence type="ECO:0000256" key="10">
    <source>
        <dbReference type="PROSITE-ProRule" id="PRU01193"/>
    </source>
</evidence>
<dbReference type="SUPFAM" id="SSF54631">
    <property type="entry name" value="CBS-domain pair"/>
    <property type="match status" value="1"/>
</dbReference>
<dbReference type="InterPro" id="IPR051676">
    <property type="entry name" value="UPF0053_domain"/>
</dbReference>
<dbReference type="InterPro" id="IPR036318">
    <property type="entry name" value="FAD-bd_PCMH-like_sf"/>
</dbReference>
<dbReference type="Proteomes" id="UP000703038">
    <property type="component" value="Unassembled WGS sequence"/>
</dbReference>
<feature type="domain" description="CNNM transmembrane" evidence="14">
    <location>
        <begin position="3"/>
        <end position="206"/>
    </location>
</feature>
<feature type="transmembrane region" description="Helical" evidence="12">
    <location>
        <begin position="6"/>
        <end position="26"/>
    </location>
</feature>
<evidence type="ECO:0000256" key="6">
    <source>
        <dbReference type="ARBA" id="ARBA00022989"/>
    </source>
</evidence>
<evidence type="ECO:0000256" key="2">
    <source>
        <dbReference type="ARBA" id="ARBA00006337"/>
    </source>
</evidence>
<keyword evidence="7 9" id="KW-0129">CBS domain</keyword>
<dbReference type="PANTHER" id="PTHR43099">
    <property type="entry name" value="UPF0053 PROTEIN YRKA"/>
    <property type="match status" value="1"/>
</dbReference>